<gene>
    <name evidence="1" type="ORF">AWH51_03145</name>
</gene>
<dbReference type="Proteomes" id="UP000076218">
    <property type="component" value="Unassembled WGS sequence"/>
</dbReference>
<dbReference type="RefSeq" id="WP_063070332.1">
    <property type="nucleotide sequence ID" value="NZ_LQXA01000006.1"/>
</dbReference>
<dbReference type="InterPro" id="IPR045436">
    <property type="entry name" value="DUF6507"/>
</dbReference>
<dbReference type="AlphaFoldDB" id="A0A154V5B2"/>
<name>A0A154V5B2_9MICO</name>
<dbReference type="OrthoDB" id="5020542at2"/>
<proteinExistence type="predicted"/>
<accession>A0A154V5B2</accession>
<protein>
    <recommendedName>
        <fullName evidence="3">ESX-1 secretion-associated protein</fullName>
    </recommendedName>
</protein>
<comment type="caution">
    <text evidence="1">The sequence shown here is derived from an EMBL/GenBank/DDBJ whole genome shotgun (WGS) entry which is preliminary data.</text>
</comment>
<reference evidence="1 2" key="1">
    <citation type="submission" date="2016-01" db="EMBL/GenBank/DDBJ databases">
        <title>Draft genome sequence of Clavibacter michiganensis subsp. tessellarius DOAB 609.</title>
        <authorList>
            <person name="Tambong J.T."/>
        </authorList>
    </citation>
    <scope>NUCLEOTIDE SEQUENCE [LARGE SCALE GENOMIC DNA]</scope>
    <source>
        <strain evidence="1 2">DOAB 609</strain>
    </source>
</reference>
<dbReference type="STRING" id="31965.AWH51_03145"/>
<evidence type="ECO:0008006" key="3">
    <source>
        <dbReference type="Google" id="ProtNLM"/>
    </source>
</evidence>
<dbReference type="EMBL" id="LQXA01000006">
    <property type="protein sequence ID" value="KZC96364.1"/>
    <property type="molecule type" value="Genomic_DNA"/>
</dbReference>
<sequence length="110" mass="11134">MDGWRLDPAKARAVLTKAESDAEGISKATTTMESAIGHASAAVGTGSQAAAALADLSIDPLGVDLLAVKNQVATAISATRSSIADYEQGDEQMATDAAKRVADVSWGGSE</sequence>
<organism evidence="1 2">
    <name type="scientific">Clavibacter tessellarius</name>
    <dbReference type="NCBI Taxonomy" id="31965"/>
    <lineage>
        <taxon>Bacteria</taxon>
        <taxon>Bacillati</taxon>
        <taxon>Actinomycetota</taxon>
        <taxon>Actinomycetes</taxon>
        <taxon>Micrococcales</taxon>
        <taxon>Microbacteriaceae</taxon>
        <taxon>Clavibacter</taxon>
    </lineage>
</organism>
<evidence type="ECO:0000313" key="2">
    <source>
        <dbReference type="Proteomes" id="UP000076218"/>
    </source>
</evidence>
<evidence type="ECO:0000313" key="1">
    <source>
        <dbReference type="EMBL" id="KZC96364.1"/>
    </source>
</evidence>
<dbReference type="Pfam" id="PF20117">
    <property type="entry name" value="DUF6507"/>
    <property type="match status" value="1"/>
</dbReference>